<organism evidence="3">
    <name type="scientific">uncultured Solirubrobacteraceae bacterium</name>
    <dbReference type="NCBI Taxonomy" id="1162706"/>
    <lineage>
        <taxon>Bacteria</taxon>
        <taxon>Bacillati</taxon>
        <taxon>Actinomycetota</taxon>
        <taxon>Thermoleophilia</taxon>
        <taxon>Solirubrobacterales</taxon>
        <taxon>Solirubrobacteraceae</taxon>
        <taxon>environmental samples</taxon>
    </lineage>
</organism>
<feature type="transmembrane region" description="Helical" evidence="2">
    <location>
        <begin position="21"/>
        <end position="42"/>
    </location>
</feature>
<dbReference type="EMBL" id="CADCVQ010000167">
    <property type="protein sequence ID" value="CAA9530778.1"/>
    <property type="molecule type" value="Genomic_DNA"/>
</dbReference>
<dbReference type="AlphaFoldDB" id="A0A6J4TSE4"/>
<protein>
    <recommendedName>
        <fullName evidence="4">DUF2304 domain-containing protein</fullName>
    </recommendedName>
</protein>
<keyword evidence="2" id="KW-0472">Membrane</keyword>
<feature type="transmembrane region" description="Helical" evidence="2">
    <location>
        <begin position="54"/>
        <end position="77"/>
    </location>
</feature>
<keyword evidence="2" id="KW-1133">Transmembrane helix</keyword>
<proteinExistence type="predicted"/>
<sequence length="123" mass="13738">MLAVFVLIFELVRRRRLMERYALLWLFSATVLLALALLQGLLESFARLVGVAYAPSALFAVALGCGLLLMLHFSLVISRLTDQTKLLAQGLGRVQQQLDELQATHADERSRLDAERDRSLVGD</sequence>
<keyword evidence="1" id="KW-0175">Coiled coil</keyword>
<dbReference type="InterPro" id="IPR019277">
    <property type="entry name" value="DUF2304"/>
</dbReference>
<evidence type="ECO:0000313" key="3">
    <source>
        <dbReference type="EMBL" id="CAA9530778.1"/>
    </source>
</evidence>
<reference evidence="3" key="1">
    <citation type="submission" date="2020-02" db="EMBL/GenBank/DDBJ databases">
        <authorList>
            <person name="Meier V. D."/>
        </authorList>
    </citation>
    <scope>NUCLEOTIDE SEQUENCE</scope>
    <source>
        <strain evidence="3">AVDCRST_MAG67</strain>
    </source>
</reference>
<evidence type="ECO:0008006" key="4">
    <source>
        <dbReference type="Google" id="ProtNLM"/>
    </source>
</evidence>
<feature type="coiled-coil region" evidence="1">
    <location>
        <begin position="91"/>
        <end position="118"/>
    </location>
</feature>
<name>A0A6J4TSE4_9ACTN</name>
<evidence type="ECO:0000256" key="2">
    <source>
        <dbReference type="SAM" id="Phobius"/>
    </source>
</evidence>
<gene>
    <name evidence="3" type="ORF">AVDCRST_MAG67-4139</name>
</gene>
<keyword evidence="2" id="KW-0812">Transmembrane</keyword>
<evidence type="ECO:0000256" key="1">
    <source>
        <dbReference type="SAM" id="Coils"/>
    </source>
</evidence>
<dbReference type="Pfam" id="PF10066">
    <property type="entry name" value="DUF2304"/>
    <property type="match status" value="1"/>
</dbReference>
<accession>A0A6J4TSE4</accession>